<sequence length="219" mass="23519">MNICVAQDIDSNDVLQVAVRADNSVSRATIKAIFPGATILKYKDPNTNAWACVDLVNDNFKPPHDGTWHSDIIYVPVFPAPAPSIPIQAASSIPIQAASSIPIQAASSIPIQAAPSIPIPDASSTPIPDASSTPIPDASSTPTPSVSICAKTFAFDKINLLMVVAMSLVSMIIGTLQDFIKWHFADKATWLPWVVRGATTGILALVLNMILLYWWCKKR</sequence>
<feature type="transmembrane region" description="Helical" evidence="1">
    <location>
        <begin position="197"/>
        <end position="216"/>
    </location>
</feature>
<name>A0A815R6J6_9BILA</name>
<evidence type="ECO:0000259" key="2">
    <source>
        <dbReference type="Pfam" id="PF18694"/>
    </source>
</evidence>
<gene>
    <name evidence="3" type="ORF">KQP761_LOCUS13114</name>
</gene>
<feature type="domain" description="TAR DNA-binding protein 43 N-terminal" evidence="2">
    <location>
        <begin position="3"/>
        <end position="75"/>
    </location>
</feature>
<reference evidence="3" key="1">
    <citation type="submission" date="2021-02" db="EMBL/GenBank/DDBJ databases">
        <authorList>
            <person name="Nowell W R."/>
        </authorList>
    </citation>
    <scope>NUCLEOTIDE SEQUENCE</scope>
</reference>
<dbReference type="EMBL" id="CAJNOW010006046">
    <property type="protein sequence ID" value="CAF1472495.1"/>
    <property type="molecule type" value="Genomic_DNA"/>
</dbReference>
<keyword evidence="1" id="KW-1133">Transmembrane helix</keyword>
<dbReference type="InterPro" id="IPR041105">
    <property type="entry name" value="TDP-43_N"/>
</dbReference>
<keyword evidence="1" id="KW-0472">Membrane</keyword>
<dbReference type="AlphaFoldDB" id="A0A815R6J6"/>
<evidence type="ECO:0000256" key="1">
    <source>
        <dbReference type="SAM" id="Phobius"/>
    </source>
</evidence>
<dbReference type="CDD" id="cd19609">
    <property type="entry name" value="NTD_TDP-43"/>
    <property type="match status" value="1"/>
</dbReference>
<dbReference type="Proteomes" id="UP000663834">
    <property type="component" value="Unassembled WGS sequence"/>
</dbReference>
<protein>
    <recommendedName>
        <fullName evidence="2">TAR DNA-binding protein 43 N-terminal domain-containing protein</fullName>
    </recommendedName>
</protein>
<dbReference type="Pfam" id="PF18694">
    <property type="entry name" value="TDP-43_N"/>
    <property type="match status" value="1"/>
</dbReference>
<accession>A0A815R6J6</accession>
<evidence type="ECO:0000313" key="4">
    <source>
        <dbReference type="Proteomes" id="UP000663834"/>
    </source>
</evidence>
<keyword evidence="1" id="KW-0812">Transmembrane</keyword>
<comment type="caution">
    <text evidence="3">The sequence shown here is derived from an EMBL/GenBank/DDBJ whole genome shotgun (WGS) entry which is preliminary data.</text>
</comment>
<dbReference type="OrthoDB" id="10378413at2759"/>
<proteinExistence type="predicted"/>
<evidence type="ECO:0000313" key="3">
    <source>
        <dbReference type="EMBL" id="CAF1472495.1"/>
    </source>
</evidence>
<organism evidence="3 4">
    <name type="scientific">Rotaria magnacalcarata</name>
    <dbReference type="NCBI Taxonomy" id="392030"/>
    <lineage>
        <taxon>Eukaryota</taxon>
        <taxon>Metazoa</taxon>
        <taxon>Spiralia</taxon>
        <taxon>Gnathifera</taxon>
        <taxon>Rotifera</taxon>
        <taxon>Eurotatoria</taxon>
        <taxon>Bdelloidea</taxon>
        <taxon>Philodinida</taxon>
        <taxon>Philodinidae</taxon>
        <taxon>Rotaria</taxon>
    </lineage>
</organism>
<feature type="transmembrane region" description="Helical" evidence="1">
    <location>
        <begin position="158"/>
        <end position="177"/>
    </location>
</feature>